<protein>
    <submittedName>
        <fullName evidence="6">Transcriptional regulator, TetR family</fullName>
    </submittedName>
</protein>
<evidence type="ECO:0000256" key="3">
    <source>
        <dbReference type="ARBA" id="ARBA00023163"/>
    </source>
</evidence>
<keyword evidence="3" id="KW-0804">Transcription</keyword>
<dbReference type="InterPro" id="IPR050109">
    <property type="entry name" value="HTH-type_TetR-like_transc_reg"/>
</dbReference>
<dbReference type="InterPro" id="IPR023772">
    <property type="entry name" value="DNA-bd_HTH_TetR-type_CS"/>
</dbReference>
<dbReference type="RefSeq" id="WP_233251692.1">
    <property type="nucleotide sequence ID" value="NZ_RHPJ01000004.1"/>
</dbReference>
<dbReference type="Gene3D" id="1.10.357.10">
    <property type="entry name" value="Tetracycline Repressor, domain 2"/>
    <property type="match status" value="1"/>
</dbReference>
<keyword evidence="7" id="KW-1185">Reference proteome</keyword>
<dbReference type="InterPro" id="IPR001647">
    <property type="entry name" value="HTH_TetR"/>
</dbReference>
<dbReference type="PROSITE" id="PS01081">
    <property type="entry name" value="HTH_TETR_1"/>
    <property type="match status" value="1"/>
</dbReference>
<name>A0A4Z1E2C5_9MICO</name>
<comment type="caution">
    <text evidence="6">The sequence shown here is derived from an EMBL/GenBank/DDBJ whole genome shotgun (WGS) entry which is preliminary data.</text>
</comment>
<dbReference type="PANTHER" id="PTHR30055:SF238">
    <property type="entry name" value="MYCOFACTOCIN BIOSYNTHESIS TRANSCRIPTIONAL REGULATOR MFTR-RELATED"/>
    <property type="match status" value="1"/>
</dbReference>
<proteinExistence type="predicted"/>
<evidence type="ECO:0000256" key="2">
    <source>
        <dbReference type="ARBA" id="ARBA00023125"/>
    </source>
</evidence>
<sequence length="215" mass="23872">MTETGLRERKKTERRDALVARTRAQVLERGLDAVTVEEICAAVGVSPRTFFNYFATKEDAVLGHALDDLRVTAHVRETFVGGGPTGDLLLDATEVLRAVADDPRITSEELDALMALVQREPRLLERHVFWIENQRVELQDLILEREAQHPSGTDARVAATVLMSLFRAAAIAWIEDDRRGHPTDHLTHVVAQLRLLATPTTPTSTGTTKQGARHV</sequence>
<accession>A0A4Z1E2C5</accession>
<reference evidence="6 7" key="1">
    <citation type="submission" date="2018-11" db="EMBL/GenBank/DDBJ databases">
        <title>Complete genome sequencing of the Actinobacteria Serinibacter sp. K3-2.</title>
        <authorList>
            <person name="Rakitin A.L."/>
            <person name="Beletsky A.V."/>
            <person name="Mardanov A.V."/>
            <person name="Ravin N.V."/>
            <person name="Gromova A.S."/>
            <person name="Filippova S.N."/>
            <person name="Gal'Chenko V.F."/>
        </authorList>
    </citation>
    <scope>NUCLEOTIDE SEQUENCE [LARGE SCALE GENOMIC DNA]</scope>
    <source>
        <strain evidence="6 7">K3-2</strain>
    </source>
</reference>
<dbReference type="GO" id="GO:0003700">
    <property type="term" value="F:DNA-binding transcription factor activity"/>
    <property type="evidence" value="ECO:0007669"/>
    <property type="project" value="TreeGrafter"/>
</dbReference>
<evidence type="ECO:0000313" key="7">
    <source>
        <dbReference type="Proteomes" id="UP000297318"/>
    </source>
</evidence>
<dbReference type="Pfam" id="PF00440">
    <property type="entry name" value="TetR_N"/>
    <property type="match status" value="1"/>
</dbReference>
<dbReference type="InterPro" id="IPR009057">
    <property type="entry name" value="Homeodomain-like_sf"/>
</dbReference>
<keyword evidence="1" id="KW-0805">Transcription regulation</keyword>
<dbReference type="GO" id="GO:0000976">
    <property type="term" value="F:transcription cis-regulatory region binding"/>
    <property type="evidence" value="ECO:0007669"/>
    <property type="project" value="TreeGrafter"/>
</dbReference>
<organism evidence="6 7">
    <name type="scientific">Serinibacter arcticus</name>
    <dbReference type="NCBI Taxonomy" id="1655435"/>
    <lineage>
        <taxon>Bacteria</taxon>
        <taxon>Bacillati</taxon>
        <taxon>Actinomycetota</taxon>
        <taxon>Actinomycetes</taxon>
        <taxon>Micrococcales</taxon>
        <taxon>Beutenbergiaceae</taxon>
        <taxon>Serinibacter</taxon>
    </lineage>
</organism>
<keyword evidence="2 4" id="KW-0238">DNA-binding</keyword>
<evidence type="ECO:0000256" key="4">
    <source>
        <dbReference type="PROSITE-ProRule" id="PRU00335"/>
    </source>
</evidence>
<gene>
    <name evidence="6" type="ORF">SERN_2568</name>
</gene>
<dbReference type="AlphaFoldDB" id="A0A4Z1E2C5"/>
<evidence type="ECO:0000313" key="6">
    <source>
        <dbReference type="EMBL" id="TGO03977.1"/>
    </source>
</evidence>
<evidence type="ECO:0000256" key="1">
    <source>
        <dbReference type="ARBA" id="ARBA00023015"/>
    </source>
</evidence>
<feature type="DNA-binding region" description="H-T-H motif" evidence="4">
    <location>
        <begin position="35"/>
        <end position="54"/>
    </location>
</feature>
<evidence type="ECO:0000259" key="5">
    <source>
        <dbReference type="PROSITE" id="PS50977"/>
    </source>
</evidence>
<dbReference type="Proteomes" id="UP000297318">
    <property type="component" value="Unassembled WGS sequence"/>
</dbReference>
<dbReference type="PROSITE" id="PS50977">
    <property type="entry name" value="HTH_TETR_2"/>
    <property type="match status" value="1"/>
</dbReference>
<feature type="domain" description="HTH tetR-type" evidence="5">
    <location>
        <begin position="12"/>
        <end position="72"/>
    </location>
</feature>
<dbReference type="EMBL" id="RHPJ01000004">
    <property type="protein sequence ID" value="TGO03977.1"/>
    <property type="molecule type" value="Genomic_DNA"/>
</dbReference>
<dbReference type="SUPFAM" id="SSF46689">
    <property type="entry name" value="Homeodomain-like"/>
    <property type="match status" value="1"/>
</dbReference>
<dbReference type="PANTHER" id="PTHR30055">
    <property type="entry name" value="HTH-TYPE TRANSCRIPTIONAL REGULATOR RUTR"/>
    <property type="match status" value="1"/>
</dbReference>